<dbReference type="PANTHER" id="PTHR48025:SF1">
    <property type="entry name" value="RRM DOMAIN-CONTAINING PROTEIN"/>
    <property type="match status" value="1"/>
</dbReference>
<dbReference type="SMART" id="SM00360">
    <property type="entry name" value="RRM"/>
    <property type="match status" value="1"/>
</dbReference>
<evidence type="ECO:0000256" key="1">
    <source>
        <dbReference type="ARBA" id="ARBA00022884"/>
    </source>
</evidence>
<dbReference type="InterPro" id="IPR035979">
    <property type="entry name" value="RBD_domain_sf"/>
</dbReference>
<gene>
    <name evidence="4" type="ORF">CASFOL_031211</name>
</gene>
<evidence type="ECO:0000256" key="2">
    <source>
        <dbReference type="PROSITE-ProRule" id="PRU00176"/>
    </source>
</evidence>
<evidence type="ECO:0000313" key="5">
    <source>
        <dbReference type="Proteomes" id="UP001632038"/>
    </source>
</evidence>
<dbReference type="EMBL" id="JAVIJP010000053">
    <property type="protein sequence ID" value="KAL3624543.1"/>
    <property type="molecule type" value="Genomic_DNA"/>
</dbReference>
<dbReference type="Pfam" id="PF00076">
    <property type="entry name" value="RRM_1"/>
    <property type="match status" value="1"/>
</dbReference>
<accession>A0ABD3C4Z9</accession>
<dbReference type="PANTHER" id="PTHR48025">
    <property type="entry name" value="OS02G0815200 PROTEIN"/>
    <property type="match status" value="1"/>
</dbReference>
<feature type="domain" description="RRM" evidence="3">
    <location>
        <begin position="37"/>
        <end position="115"/>
    </location>
</feature>
<comment type="caution">
    <text evidence="4">The sequence shown here is derived from an EMBL/GenBank/DDBJ whole genome shotgun (WGS) entry which is preliminary data.</text>
</comment>
<dbReference type="InterPro" id="IPR050502">
    <property type="entry name" value="Euk_RNA-bind_prot"/>
</dbReference>
<dbReference type="InterPro" id="IPR000504">
    <property type="entry name" value="RRM_dom"/>
</dbReference>
<dbReference type="PROSITE" id="PS50102">
    <property type="entry name" value="RRM"/>
    <property type="match status" value="1"/>
</dbReference>
<proteinExistence type="predicted"/>
<dbReference type="SUPFAM" id="SSF54928">
    <property type="entry name" value="RNA-binding domain, RBD"/>
    <property type="match status" value="1"/>
</dbReference>
<reference evidence="5" key="1">
    <citation type="journal article" date="2024" name="IScience">
        <title>Strigolactones Initiate the Formation of Haustorium-like Structures in Castilleja.</title>
        <authorList>
            <person name="Buerger M."/>
            <person name="Peterson D."/>
            <person name="Chory J."/>
        </authorList>
    </citation>
    <scope>NUCLEOTIDE SEQUENCE [LARGE SCALE GENOMIC DNA]</scope>
</reference>
<dbReference type="GO" id="GO:0003723">
    <property type="term" value="F:RNA binding"/>
    <property type="evidence" value="ECO:0007669"/>
    <property type="project" value="UniProtKB-UniRule"/>
</dbReference>
<keyword evidence="5" id="KW-1185">Reference proteome</keyword>
<dbReference type="CDD" id="cd00590">
    <property type="entry name" value="RRM_SF"/>
    <property type="match status" value="1"/>
</dbReference>
<dbReference type="AlphaFoldDB" id="A0ABD3C4Z9"/>
<keyword evidence="1 2" id="KW-0694">RNA-binding</keyword>
<dbReference type="Gene3D" id="3.30.70.330">
    <property type="match status" value="1"/>
</dbReference>
<dbReference type="Proteomes" id="UP001632038">
    <property type="component" value="Unassembled WGS sequence"/>
</dbReference>
<evidence type="ECO:0000259" key="3">
    <source>
        <dbReference type="PROSITE" id="PS50102"/>
    </source>
</evidence>
<dbReference type="InterPro" id="IPR012677">
    <property type="entry name" value="Nucleotide-bd_a/b_plait_sf"/>
</dbReference>
<sequence>MAFLNRVPNLLKQNVGKHFSSSSPSLFQAIKPESSPVKVIVRDLSPNCYPWELEEAFCEHGPVLKVQTFVNSKPVRREAYGIVTFYTMEAAESAIEAFNGRFADGHTLSVAFADEKEDDGYTKSGVLSMFETNW</sequence>
<organism evidence="4 5">
    <name type="scientific">Castilleja foliolosa</name>
    <dbReference type="NCBI Taxonomy" id="1961234"/>
    <lineage>
        <taxon>Eukaryota</taxon>
        <taxon>Viridiplantae</taxon>
        <taxon>Streptophyta</taxon>
        <taxon>Embryophyta</taxon>
        <taxon>Tracheophyta</taxon>
        <taxon>Spermatophyta</taxon>
        <taxon>Magnoliopsida</taxon>
        <taxon>eudicotyledons</taxon>
        <taxon>Gunneridae</taxon>
        <taxon>Pentapetalae</taxon>
        <taxon>asterids</taxon>
        <taxon>lamiids</taxon>
        <taxon>Lamiales</taxon>
        <taxon>Orobanchaceae</taxon>
        <taxon>Pedicularideae</taxon>
        <taxon>Castillejinae</taxon>
        <taxon>Castilleja</taxon>
    </lineage>
</organism>
<name>A0ABD3C4Z9_9LAMI</name>
<protein>
    <recommendedName>
        <fullName evidence="3">RRM domain-containing protein</fullName>
    </recommendedName>
</protein>
<evidence type="ECO:0000313" key="4">
    <source>
        <dbReference type="EMBL" id="KAL3624543.1"/>
    </source>
</evidence>